<dbReference type="EMBL" id="JXJN01006232">
    <property type="status" value="NOT_ANNOTATED_CDS"/>
    <property type="molecule type" value="Genomic_DNA"/>
</dbReference>
<keyword evidence="1" id="KW-0472">Membrane</keyword>
<feature type="transmembrane region" description="Helical" evidence="1">
    <location>
        <begin position="123"/>
        <end position="144"/>
    </location>
</feature>
<proteinExistence type="predicted"/>
<dbReference type="EnsemblMetazoa" id="GPPI013712-RA">
    <property type="protein sequence ID" value="GPPI013712-PA"/>
    <property type="gene ID" value="GPPI013712"/>
</dbReference>
<dbReference type="VEuPathDB" id="VectorBase:GPPI013712"/>
<evidence type="ECO:0000313" key="2">
    <source>
        <dbReference type="EnsemblMetazoa" id="GPPI013712-PA"/>
    </source>
</evidence>
<evidence type="ECO:0000256" key="1">
    <source>
        <dbReference type="SAM" id="Phobius"/>
    </source>
</evidence>
<reference evidence="3" key="1">
    <citation type="submission" date="2015-01" db="EMBL/GenBank/DDBJ databases">
        <authorList>
            <person name="Aksoy S."/>
            <person name="Warren W."/>
            <person name="Wilson R.K."/>
        </authorList>
    </citation>
    <scope>NUCLEOTIDE SEQUENCE [LARGE SCALE GENOMIC DNA]</scope>
    <source>
        <strain evidence="3">IAEA</strain>
    </source>
</reference>
<evidence type="ECO:0000313" key="3">
    <source>
        <dbReference type="Proteomes" id="UP000092460"/>
    </source>
</evidence>
<reference evidence="2" key="2">
    <citation type="submission" date="2020-05" db="UniProtKB">
        <authorList>
            <consortium name="EnsemblMetazoa"/>
        </authorList>
    </citation>
    <scope>IDENTIFICATION</scope>
    <source>
        <strain evidence="2">IAEA</strain>
    </source>
</reference>
<keyword evidence="1" id="KW-1133">Transmembrane helix</keyword>
<name>A0A1B0AZB7_9MUSC</name>
<dbReference type="AlphaFoldDB" id="A0A1B0AZB7"/>
<dbReference type="EMBL" id="JXJN01006233">
    <property type="status" value="NOT_ANNOTATED_CDS"/>
    <property type="molecule type" value="Genomic_DNA"/>
</dbReference>
<keyword evidence="1" id="KW-0812">Transmembrane</keyword>
<sequence>MSRSSTKDFPAGSSFNVIRLRWDPYISLLYAIALTRVWLANTIDNMYCYGVNYRENRTNTTPYIRTDGVNSHNEMAHRLLKKSSFPMTIQIMLKTNDFSKFRAITRRGEGAQVFLSFTINIHIAYNSAMSAFVIAPFVIAVVIANRNEGV</sequence>
<dbReference type="EMBL" id="JXJN01006231">
    <property type="status" value="NOT_ANNOTATED_CDS"/>
    <property type="molecule type" value="Genomic_DNA"/>
</dbReference>
<protein>
    <submittedName>
        <fullName evidence="2">Uncharacterized protein</fullName>
    </submittedName>
</protein>
<dbReference type="Proteomes" id="UP000092460">
    <property type="component" value="Unassembled WGS sequence"/>
</dbReference>
<accession>A0A1B0AZB7</accession>
<organism evidence="2 3">
    <name type="scientific">Glossina palpalis gambiensis</name>
    <dbReference type="NCBI Taxonomy" id="67801"/>
    <lineage>
        <taxon>Eukaryota</taxon>
        <taxon>Metazoa</taxon>
        <taxon>Ecdysozoa</taxon>
        <taxon>Arthropoda</taxon>
        <taxon>Hexapoda</taxon>
        <taxon>Insecta</taxon>
        <taxon>Pterygota</taxon>
        <taxon>Neoptera</taxon>
        <taxon>Endopterygota</taxon>
        <taxon>Diptera</taxon>
        <taxon>Brachycera</taxon>
        <taxon>Muscomorpha</taxon>
        <taxon>Hippoboscoidea</taxon>
        <taxon>Glossinidae</taxon>
        <taxon>Glossina</taxon>
    </lineage>
</organism>
<keyword evidence="3" id="KW-1185">Reference proteome</keyword>